<dbReference type="Pfam" id="PF10920">
    <property type="entry name" value="DUF2705"/>
    <property type="match status" value="1"/>
</dbReference>
<name>A0ABW5PMP1_9BACI</name>
<dbReference type="EMBL" id="JBHUMR010000006">
    <property type="protein sequence ID" value="MFD2616033.1"/>
    <property type="molecule type" value="Genomic_DNA"/>
</dbReference>
<evidence type="ECO:0000256" key="1">
    <source>
        <dbReference type="SAM" id="Phobius"/>
    </source>
</evidence>
<keyword evidence="3" id="KW-1185">Reference proteome</keyword>
<sequence>MKREYYIAVLIVIFIQLFCYYQWDSASIDTTGLVILGGLEGHYKYLLLATWYLFFASISFSFIGYMRSYLVGHGIYVLIREKRKIKIPLKRFCHIFFFITLYCFIQVMVSIIFGYFSDMNQKSVHINLTMFITSFLLYIMTLFVLICFQITLELWLSEPVALLVTNIYILGSIIFGGIILQEGKGYSLLYLLISNFSMIKRTDIWHNHAN</sequence>
<protein>
    <submittedName>
        <fullName evidence="2">DUF2705 family protein</fullName>
    </submittedName>
</protein>
<proteinExistence type="predicted"/>
<feature type="transmembrane region" description="Helical" evidence="1">
    <location>
        <begin position="43"/>
        <end position="65"/>
    </location>
</feature>
<feature type="transmembrane region" description="Helical" evidence="1">
    <location>
        <begin position="5"/>
        <end position="23"/>
    </location>
</feature>
<reference evidence="3" key="1">
    <citation type="journal article" date="2019" name="Int. J. Syst. Evol. Microbiol.">
        <title>The Global Catalogue of Microorganisms (GCM) 10K type strain sequencing project: providing services to taxonomists for standard genome sequencing and annotation.</title>
        <authorList>
            <consortium name="The Broad Institute Genomics Platform"/>
            <consortium name="The Broad Institute Genome Sequencing Center for Infectious Disease"/>
            <person name="Wu L."/>
            <person name="Ma J."/>
        </authorList>
    </citation>
    <scope>NUCLEOTIDE SEQUENCE [LARGE SCALE GENOMIC DNA]</scope>
    <source>
        <strain evidence="3">TISTR 2241</strain>
    </source>
</reference>
<comment type="caution">
    <text evidence="2">The sequence shown here is derived from an EMBL/GenBank/DDBJ whole genome shotgun (WGS) entry which is preliminary data.</text>
</comment>
<keyword evidence="1" id="KW-0812">Transmembrane</keyword>
<gene>
    <name evidence="2" type="ORF">ACFSTF_01670</name>
</gene>
<feature type="transmembrane region" description="Helical" evidence="1">
    <location>
        <begin position="160"/>
        <end position="180"/>
    </location>
</feature>
<evidence type="ECO:0000313" key="2">
    <source>
        <dbReference type="EMBL" id="MFD2616033.1"/>
    </source>
</evidence>
<dbReference type="Proteomes" id="UP001597458">
    <property type="component" value="Unassembled WGS sequence"/>
</dbReference>
<keyword evidence="1" id="KW-1133">Transmembrane helix</keyword>
<feature type="transmembrane region" description="Helical" evidence="1">
    <location>
        <begin position="92"/>
        <end position="116"/>
    </location>
</feature>
<dbReference type="InterPro" id="IPR024295">
    <property type="entry name" value="DUF2705"/>
</dbReference>
<feature type="transmembrane region" description="Helical" evidence="1">
    <location>
        <begin position="128"/>
        <end position="148"/>
    </location>
</feature>
<dbReference type="RefSeq" id="WP_141190705.1">
    <property type="nucleotide sequence ID" value="NZ_JBHUMR010000006.1"/>
</dbReference>
<evidence type="ECO:0000313" key="3">
    <source>
        <dbReference type="Proteomes" id="UP001597458"/>
    </source>
</evidence>
<keyword evidence="1" id="KW-0472">Membrane</keyword>
<organism evidence="2 3">
    <name type="scientific">Terrilactibacillus laevilacticus</name>
    <dbReference type="NCBI Taxonomy" id="1380157"/>
    <lineage>
        <taxon>Bacteria</taxon>
        <taxon>Bacillati</taxon>
        <taxon>Bacillota</taxon>
        <taxon>Bacilli</taxon>
        <taxon>Bacillales</taxon>
        <taxon>Bacillaceae</taxon>
        <taxon>Terrilactibacillus</taxon>
    </lineage>
</organism>
<accession>A0ABW5PMP1</accession>